<comment type="caution">
    <text evidence="1">The sequence shown here is derived from an EMBL/GenBank/DDBJ whole genome shotgun (WGS) entry which is preliminary data.</text>
</comment>
<keyword evidence="2" id="KW-1185">Reference proteome</keyword>
<organism evidence="1 2">
    <name type="scientific">Immersiella caudata</name>
    <dbReference type="NCBI Taxonomy" id="314043"/>
    <lineage>
        <taxon>Eukaryota</taxon>
        <taxon>Fungi</taxon>
        <taxon>Dikarya</taxon>
        <taxon>Ascomycota</taxon>
        <taxon>Pezizomycotina</taxon>
        <taxon>Sordariomycetes</taxon>
        <taxon>Sordariomycetidae</taxon>
        <taxon>Sordariales</taxon>
        <taxon>Lasiosphaeriaceae</taxon>
        <taxon>Immersiella</taxon>
    </lineage>
</organism>
<evidence type="ECO:0000313" key="1">
    <source>
        <dbReference type="EMBL" id="KAK0620270.1"/>
    </source>
</evidence>
<dbReference type="EMBL" id="JAULSU010000004">
    <property type="protein sequence ID" value="KAK0620270.1"/>
    <property type="molecule type" value="Genomic_DNA"/>
</dbReference>
<sequence length="103" mass="11417">MYVRSTQPSQTAFRLQVAGVLLLGQVCSARGPHWTHRNLACTARDGMLSSNRACYQPLLKLQHASPVAKGTRKTQDGWPNLSNLRNTAIEVRLSGTCRRKPCL</sequence>
<evidence type="ECO:0000313" key="2">
    <source>
        <dbReference type="Proteomes" id="UP001175000"/>
    </source>
</evidence>
<name>A0AA40C0E8_9PEZI</name>
<dbReference type="AlphaFoldDB" id="A0AA40C0E8"/>
<dbReference type="Proteomes" id="UP001175000">
    <property type="component" value="Unassembled WGS sequence"/>
</dbReference>
<proteinExistence type="predicted"/>
<accession>A0AA40C0E8</accession>
<gene>
    <name evidence="1" type="ORF">B0T14DRAFT_520964</name>
</gene>
<reference evidence="1" key="1">
    <citation type="submission" date="2023-06" db="EMBL/GenBank/DDBJ databases">
        <title>Genome-scale phylogeny and comparative genomics of the fungal order Sordariales.</title>
        <authorList>
            <consortium name="Lawrence Berkeley National Laboratory"/>
            <person name="Hensen N."/>
            <person name="Bonometti L."/>
            <person name="Westerberg I."/>
            <person name="Brannstrom I.O."/>
            <person name="Guillou S."/>
            <person name="Cros-Aarteil S."/>
            <person name="Calhoun S."/>
            <person name="Haridas S."/>
            <person name="Kuo A."/>
            <person name="Mondo S."/>
            <person name="Pangilinan J."/>
            <person name="Riley R."/>
            <person name="Labutti K."/>
            <person name="Andreopoulos B."/>
            <person name="Lipzen A."/>
            <person name="Chen C."/>
            <person name="Yanf M."/>
            <person name="Daum C."/>
            <person name="Ng V."/>
            <person name="Clum A."/>
            <person name="Steindorff A."/>
            <person name="Ohm R."/>
            <person name="Martin F."/>
            <person name="Silar P."/>
            <person name="Natvig D."/>
            <person name="Lalanne C."/>
            <person name="Gautier V."/>
            <person name="Ament-Velasquez S.L."/>
            <person name="Kruys A."/>
            <person name="Hutchinson M.I."/>
            <person name="Powell A.J."/>
            <person name="Barry K."/>
            <person name="Miller A.N."/>
            <person name="Grigoriev I.V."/>
            <person name="Debuchy R."/>
            <person name="Gladieux P."/>
            <person name="Thoren M.H."/>
            <person name="Johannesson H."/>
        </authorList>
    </citation>
    <scope>NUCLEOTIDE SEQUENCE</scope>
    <source>
        <strain evidence="1">CBS 606.72</strain>
    </source>
</reference>
<protein>
    <submittedName>
        <fullName evidence="1">Uncharacterized protein</fullName>
    </submittedName>
</protein>